<evidence type="ECO:0000313" key="4">
    <source>
        <dbReference type="Proteomes" id="UP000034810"/>
    </source>
</evidence>
<dbReference type="AlphaFoldDB" id="A0A0G1F888"/>
<comment type="caution">
    <text evidence="3">The sequence shown here is derived from an EMBL/GenBank/DDBJ whole genome shotgun (WGS) entry which is preliminary data.</text>
</comment>
<dbReference type="InterPro" id="IPR043993">
    <property type="entry name" value="T4SS_pilin"/>
</dbReference>
<protein>
    <submittedName>
        <fullName evidence="3">Uncharacterized protein</fullName>
    </submittedName>
</protein>
<feature type="chain" id="PRO_5002537024" evidence="2">
    <location>
        <begin position="27"/>
        <end position="130"/>
    </location>
</feature>
<keyword evidence="1" id="KW-0472">Membrane</keyword>
<feature type="signal peptide" evidence="2">
    <location>
        <begin position="1"/>
        <end position="26"/>
    </location>
</feature>
<reference evidence="3 4" key="1">
    <citation type="journal article" date="2015" name="Nature">
        <title>rRNA introns, odd ribosomes, and small enigmatic genomes across a large radiation of phyla.</title>
        <authorList>
            <person name="Brown C.T."/>
            <person name="Hug L.A."/>
            <person name="Thomas B.C."/>
            <person name="Sharon I."/>
            <person name="Castelle C.J."/>
            <person name="Singh A."/>
            <person name="Wilkins M.J."/>
            <person name="Williams K.H."/>
            <person name="Banfield J.F."/>
        </authorList>
    </citation>
    <scope>NUCLEOTIDE SEQUENCE [LARGE SCALE GENOMIC DNA]</scope>
</reference>
<evidence type="ECO:0000256" key="2">
    <source>
        <dbReference type="SAM" id="SignalP"/>
    </source>
</evidence>
<organism evidence="3 4">
    <name type="scientific">Candidatus Wolfebacteria bacterium GW2011_GWC1_43_10</name>
    <dbReference type="NCBI Taxonomy" id="1619011"/>
    <lineage>
        <taxon>Bacteria</taxon>
        <taxon>Candidatus Wolfeibacteriota</taxon>
    </lineage>
</organism>
<feature type="transmembrane region" description="Helical" evidence="1">
    <location>
        <begin position="104"/>
        <end position="126"/>
    </location>
</feature>
<sequence length="130" mass="14072">MHNKIKNFLYLVLSLFIADGATSVFAKVEPETGSNNPFVPQEIINQSPIKSYRDVWDLVHNIVVVVFDVFFVVAILFILLAAYNFLIGGQDEKKLATAKTQLKYAVIAIVVALVAGGASLLIGSFLGTAG</sequence>
<proteinExistence type="predicted"/>
<accession>A0A0G1F888</accession>
<keyword evidence="2" id="KW-0732">Signal</keyword>
<evidence type="ECO:0000313" key="3">
    <source>
        <dbReference type="EMBL" id="KKS83053.1"/>
    </source>
</evidence>
<dbReference type="Pfam" id="PF18895">
    <property type="entry name" value="T4SS_pilin"/>
    <property type="match status" value="1"/>
</dbReference>
<evidence type="ECO:0000256" key="1">
    <source>
        <dbReference type="SAM" id="Phobius"/>
    </source>
</evidence>
<keyword evidence="1" id="KW-1133">Transmembrane helix</keyword>
<name>A0A0G1F888_9BACT</name>
<keyword evidence="1" id="KW-0812">Transmembrane</keyword>
<dbReference type="Proteomes" id="UP000034810">
    <property type="component" value="Unassembled WGS sequence"/>
</dbReference>
<gene>
    <name evidence="3" type="ORF">UV58_C0002G0063</name>
</gene>
<feature type="transmembrane region" description="Helical" evidence="1">
    <location>
        <begin position="58"/>
        <end position="83"/>
    </location>
</feature>
<dbReference type="EMBL" id="LCFA01000002">
    <property type="protein sequence ID" value="KKS83053.1"/>
    <property type="molecule type" value="Genomic_DNA"/>
</dbReference>